<proteinExistence type="predicted"/>
<feature type="compositionally biased region" description="Polar residues" evidence="1">
    <location>
        <begin position="480"/>
        <end position="490"/>
    </location>
</feature>
<name>A0A8J2M4U9_9BILA</name>
<dbReference type="InterPro" id="IPR000998">
    <property type="entry name" value="MAM_dom"/>
</dbReference>
<dbReference type="AlphaFoldDB" id="A0A8J2M4U9"/>
<feature type="domain" description="MAM" evidence="2">
    <location>
        <begin position="523"/>
        <end position="684"/>
    </location>
</feature>
<dbReference type="InterPro" id="IPR013320">
    <property type="entry name" value="ConA-like_dom_sf"/>
</dbReference>
<comment type="caution">
    <text evidence="3">The sequence shown here is derived from an EMBL/GenBank/DDBJ whole genome shotgun (WGS) entry which is preliminary data.</text>
</comment>
<gene>
    <name evidence="3" type="ORF">CJOHNSTONI_LOCUS5422</name>
</gene>
<dbReference type="OrthoDB" id="5822873at2759"/>
<accession>A0A8J2M4U9</accession>
<dbReference type="Pfam" id="PF00629">
    <property type="entry name" value="MAM"/>
    <property type="match status" value="1"/>
</dbReference>
<dbReference type="Proteomes" id="UP000746747">
    <property type="component" value="Unassembled WGS sequence"/>
</dbReference>
<evidence type="ECO:0000256" key="1">
    <source>
        <dbReference type="SAM" id="MobiDB-lite"/>
    </source>
</evidence>
<organism evidence="3 4">
    <name type="scientific">Cercopithifilaria johnstoni</name>
    <dbReference type="NCBI Taxonomy" id="2874296"/>
    <lineage>
        <taxon>Eukaryota</taxon>
        <taxon>Metazoa</taxon>
        <taxon>Ecdysozoa</taxon>
        <taxon>Nematoda</taxon>
        <taxon>Chromadorea</taxon>
        <taxon>Rhabditida</taxon>
        <taxon>Spirurina</taxon>
        <taxon>Spiruromorpha</taxon>
        <taxon>Filarioidea</taxon>
        <taxon>Onchocercidae</taxon>
        <taxon>Cercopithifilaria</taxon>
    </lineage>
</organism>
<evidence type="ECO:0000313" key="3">
    <source>
        <dbReference type="EMBL" id="CAG9535386.1"/>
    </source>
</evidence>
<dbReference type="SUPFAM" id="SSF49899">
    <property type="entry name" value="Concanavalin A-like lectins/glucanases"/>
    <property type="match status" value="2"/>
</dbReference>
<evidence type="ECO:0000259" key="2">
    <source>
        <dbReference type="Pfam" id="PF00629"/>
    </source>
</evidence>
<keyword evidence="4" id="KW-1185">Reference proteome</keyword>
<dbReference type="Gene3D" id="2.60.120.200">
    <property type="match status" value="2"/>
</dbReference>
<sequence>MDAVVTETAPVISTFLGRILQIALGIFVTTSDLPPYSSNETDMATVNYNCTFDKPCRWFSEGDTADHWRLAQGEPELFLWLTSTGTIQRPGEPFAMIELRGQQADRFLSDEIQCQDGTALLSFTYWIMGGANLKVCLVDLLNKKFNCTPMLGERPMPRKVLLSLPHVQEPFRIAIIPNIAIGMIAIDDIGYDGVLCQREISTVTLIPLIKSENFNSSQKTVEEITFGAGSGGVTITSSTESTLAIESTEPPFDLLIIGSKTTPFFDNRRGRIISNNTMLFCDFANNFLCLWGPESGRWGIIQEGALPSVTVPDGFPVPSYPVAIVIQGTAMLTSDPLKCQTGSGKLIFRHWTNGSPTVQACAIGYGIGSKKVECMGASQDDEIADDKSLLVFDFKQSILEPFTLNIIPQWDNTARNQYLIINEIAYLGNCDTKKLNEEISERSLTEQNGNIIWTKSKTYENFVWTIEKDNTESPREKQNGKASKSTSVPRTNYSKQITLPPIITSDQSLTDSTYLNYCELLNCNFEENACNYLNHGLTKVPWILRSSDYETILKLANLLPFPPNDHFISTTLSPGQYAILESPRFKTTSKAEIVLFQYYRSSFYANIRICLYSCSIYLHKNSSTFARCPSLILGAQLSRKTREWYTARIQLPARTTRFCLVAHNSNQSITDTVVAIRNIMLASCNSEKDAVVDMNYYL</sequence>
<dbReference type="EMBL" id="CAKAEH010001373">
    <property type="protein sequence ID" value="CAG9535386.1"/>
    <property type="molecule type" value="Genomic_DNA"/>
</dbReference>
<protein>
    <recommendedName>
        <fullName evidence="2">MAM domain-containing protein</fullName>
    </recommendedName>
</protein>
<feature type="region of interest" description="Disordered" evidence="1">
    <location>
        <begin position="470"/>
        <end position="490"/>
    </location>
</feature>
<dbReference type="GO" id="GO:0016020">
    <property type="term" value="C:membrane"/>
    <property type="evidence" value="ECO:0007669"/>
    <property type="project" value="InterPro"/>
</dbReference>
<reference evidence="3" key="1">
    <citation type="submission" date="2021-09" db="EMBL/GenBank/DDBJ databases">
        <authorList>
            <consortium name="Pathogen Informatics"/>
        </authorList>
    </citation>
    <scope>NUCLEOTIDE SEQUENCE</scope>
</reference>
<feature type="compositionally biased region" description="Basic and acidic residues" evidence="1">
    <location>
        <begin position="470"/>
        <end position="479"/>
    </location>
</feature>
<evidence type="ECO:0000313" key="4">
    <source>
        <dbReference type="Proteomes" id="UP000746747"/>
    </source>
</evidence>